<dbReference type="EC" id="2.3.1.274" evidence="8 10"/>
<comment type="pathway">
    <text evidence="10">Lipid metabolism; phospholipid metabolism.</text>
</comment>
<evidence type="ECO:0000256" key="1">
    <source>
        <dbReference type="ARBA" id="ARBA00001232"/>
    </source>
</evidence>
<dbReference type="InterPro" id="IPR012281">
    <property type="entry name" value="Phospholipid_synth_PlsX-like"/>
</dbReference>
<dbReference type="SUPFAM" id="SSF53659">
    <property type="entry name" value="Isocitrate/Isopropylmalate dehydrogenase-like"/>
    <property type="match status" value="1"/>
</dbReference>
<proteinExistence type="inferred from homology"/>
<dbReference type="HAMAP" id="MF_00019">
    <property type="entry name" value="PlsX"/>
    <property type="match status" value="1"/>
</dbReference>
<dbReference type="GO" id="GO:0008654">
    <property type="term" value="P:phospholipid biosynthetic process"/>
    <property type="evidence" value="ECO:0007669"/>
    <property type="project" value="UniProtKB-KW"/>
</dbReference>
<evidence type="ECO:0000313" key="12">
    <source>
        <dbReference type="Proteomes" id="UP000315938"/>
    </source>
</evidence>
<dbReference type="UniPathway" id="UPA00085"/>
<dbReference type="Proteomes" id="UP000315938">
    <property type="component" value="Unassembled WGS sequence"/>
</dbReference>
<keyword evidence="4 10" id="KW-0808">Transferase</keyword>
<keyword evidence="6 10" id="KW-0594">Phospholipid biosynthesis</keyword>
<dbReference type="Pfam" id="PF02504">
    <property type="entry name" value="FA_synthesis"/>
    <property type="match status" value="1"/>
</dbReference>
<organism evidence="11 12">
    <name type="scientific">Acholeplasma laidlawii</name>
    <dbReference type="NCBI Taxonomy" id="2148"/>
    <lineage>
        <taxon>Bacteria</taxon>
        <taxon>Bacillati</taxon>
        <taxon>Mycoplasmatota</taxon>
        <taxon>Mollicutes</taxon>
        <taxon>Acholeplasmatales</taxon>
        <taxon>Acholeplasmataceae</taxon>
        <taxon>Acholeplasma</taxon>
    </lineage>
</organism>
<dbReference type="PIRSF" id="PIRSF002465">
    <property type="entry name" value="Phsphlp_syn_PlsX"/>
    <property type="match status" value="1"/>
</dbReference>
<evidence type="ECO:0000256" key="10">
    <source>
        <dbReference type="HAMAP-Rule" id="MF_00019"/>
    </source>
</evidence>
<evidence type="ECO:0000256" key="3">
    <source>
        <dbReference type="ARBA" id="ARBA00022516"/>
    </source>
</evidence>
<dbReference type="RefSeq" id="WP_064212020.1">
    <property type="nucleotide sequence ID" value="NZ_JACAOF010000001.1"/>
</dbReference>
<evidence type="ECO:0000256" key="5">
    <source>
        <dbReference type="ARBA" id="ARBA00023098"/>
    </source>
</evidence>
<keyword evidence="7 10" id="KW-1208">Phospholipid metabolism</keyword>
<dbReference type="GO" id="GO:0043811">
    <property type="term" value="F:phosphate:acyl-[acyl carrier protein] acyltransferase activity"/>
    <property type="evidence" value="ECO:0007669"/>
    <property type="project" value="UniProtKB-UniRule"/>
</dbReference>
<comment type="function">
    <text evidence="10">Catalyzes the reversible formation of acyl-phosphate (acyl-PO(4)) from acyl-[acyl-carrier-protein] (acyl-ACP). This enzyme utilizes acyl-ACP as fatty acyl donor, but not acyl-CoA.</text>
</comment>
<keyword evidence="2 10" id="KW-0963">Cytoplasm</keyword>
<comment type="catalytic activity">
    <reaction evidence="1 10">
        <text>a fatty acyl-[ACP] + phosphate = an acyl phosphate + holo-[ACP]</text>
        <dbReference type="Rhea" id="RHEA:42292"/>
        <dbReference type="Rhea" id="RHEA-COMP:9685"/>
        <dbReference type="Rhea" id="RHEA-COMP:14125"/>
        <dbReference type="ChEBI" id="CHEBI:43474"/>
        <dbReference type="ChEBI" id="CHEBI:59918"/>
        <dbReference type="ChEBI" id="CHEBI:64479"/>
        <dbReference type="ChEBI" id="CHEBI:138651"/>
        <dbReference type="EC" id="2.3.1.274"/>
    </reaction>
</comment>
<dbReference type="NCBIfam" id="TIGR00182">
    <property type="entry name" value="plsX"/>
    <property type="match status" value="1"/>
</dbReference>
<gene>
    <name evidence="10 11" type="primary">plsX</name>
    <name evidence="11" type="ORF">FNV44_04525</name>
</gene>
<dbReference type="InterPro" id="IPR003664">
    <property type="entry name" value="FA_synthesis"/>
</dbReference>
<comment type="subcellular location">
    <subcellularLocation>
        <location evidence="10">Cytoplasm</location>
    </subcellularLocation>
    <text evidence="10">Associated with the membrane possibly through PlsY.</text>
</comment>
<reference evidence="11 12" key="1">
    <citation type="submission" date="2019-07" db="EMBL/GenBank/DDBJ databases">
        <title>Genome sequence of Acholeplasma laidlawii strain with increased resistance to erythromycin.</title>
        <authorList>
            <person name="Medvedeva E.S."/>
            <person name="Baranova N.B."/>
            <person name="Siniagina M.N."/>
            <person name="Mouzykantov A."/>
            <person name="Chernova O.A."/>
            <person name="Chernov V.M."/>
        </authorList>
    </citation>
    <scope>NUCLEOTIDE SEQUENCE [LARGE SCALE GENOMIC DNA]</scope>
    <source>
        <strain evidence="11 12">PG8REry</strain>
    </source>
</reference>
<evidence type="ECO:0000256" key="4">
    <source>
        <dbReference type="ARBA" id="ARBA00022679"/>
    </source>
</evidence>
<keyword evidence="5 10" id="KW-0443">Lipid metabolism</keyword>
<dbReference type="Gene3D" id="3.40.718.10">
    <property type="entry name" value="Isopropylmalate Dehydrogenase"/>
    <property type="match status" value="1"/>
</dbReference>
<comment type="caution">
    <text evidence="11">The sequence shown here is derived from an EMBL/GenBank/DDBJ whole genome shotgun (WGS) entry which is preliminary data.</text>
</comment>
<keyword evidence="11" id="KW-0012">Acyltransferase</keyword>
<sequence>MIKLAIDGMGGDNAPKEIVEGSILALKQFDDIELTIFGDVDKMKPYLIEHPRLKVVHTPKYFEMGVKDIGRHTLRDDKDTSMLMAINHVKEGLADGVVSSGPTQALIFASFFMIRPMKEMKRVAIAPMVPTVIGKPTILLDAGGNIDAKAEHLLDFAIFSTIALKEVYVVKSPKVGLINIGTEPGKGRDIDKETFELLSKHPLIDFYGNLEPKEILTSDAQILLSDGFTANIVMKTMEGTASALGKILKREIKASFWGKLAAVLFLKKPLKRFKQSMSADEVGGALIAGLDKVVVKAHGSSEAYAFMNAIRQAKTMVSHDVIGKVKNVLRGQDE</sequence>
<dbReference type="EMBL" id="VKID01000001">
    <property type="protein sequence ID" value="TRY00319.1"/>
    <property type="molecule type" value="Genomic_DNA"/>
</dbReference>
<dbReference type="PANTHER" id="PTHR30100">
    <property type="entry name" value="FATTY ACID/PHOSPHOLIPID SYNTHESIS PROTEIN PLSX"/>
    <property type="match status" value="1"/>
</dbReference>
<comment type="similarity">
    <text evidence="10">Belongs to the PlsX family.</text>
</comment>
<dbReference type="AlphaFoldDB" id="A0A553IJF6"/>
<evidence type="ECO:0000313" key="11">
    <source>
        <dbReference type="EMBL" id="TRY00319.1"/>
    </source>
</evidence>
<evidence type="ECO:0000256" key="9">
    <source>
        <dbReference type="ARBA" id="ARBA00046608"/>
    </source>
</evidence>
<evidence type="ECO:0000256" key="7">
    <source>
        <dbReference type="ARBA" id="ARBA00023264"/>
    </source>
</evidence>
<dbReference type="PANTHER" id="PTHR30100:SF1">
    <property type="entry name" value="PHOSPHATE ACYLTRANSFERASE"/>
    <property type="match status" value="1"/>
</dbReference>
<comment type="subunit">
    <text evidence="9 10">Homodimer. Probably interacts with PlsY.</text>
</comment>
<keyword evidence="3 10" id="KW-0444">Lipid biosynthesis</keyword>
<evidence type="ECO:0000256" key="6">
    <source>
        <dbReference type="ARBA" id="ARBA00023209"/>
    </source>
</evidence>
<evidence type="ECO:0000256" key="8">
    <source>
        <dbReference type="ARBA" id="ARBA00024069"/>
    </source>
</evidence>
<accession>A0A553IJF6</accession>
<dbReference type="GO" id="GO:0005737">
    <property type="term" value="C:cytoplasm"/>
    <property type="evidence" value="ECO:0007669"/>
    <property type="project" value="UniProtKB-SubCell"/>
</dbReference>
<dbReference type="GO" id="GO:0006633">
    <property type="term" value="P:fatty acid biosynthetic process"/>
    <property type="evidence" value="ECO:0007669"/>
    <property type="project" value="UniProtKB-UniRule"/>
</dbReference>
<name>A0A553IJF6_ACHLA</name>
<evidence type="ECO:0000256" key="2">
    <source>
        <dbReference type="ARBA" id="ARBA00022490"/>
    </source>
</evidence>
<protein>
    <recommendedName>
        <fullName evidence="8 10">Phosphate acyltransferase</fullName>
        <ecNumber evidence="8 10">2.3.1.274</ecNumber>
    </recommendedName>
    <alternativeName>
        <fullName evidence="10">Acyl-ACP phosphotransacylase</fullName>
    </alternativeName>
    <alternativeName>
        <fullName evidence="10">Acyl-[acyl-carrier-protein]--phosphate acyltransferase</fullName>
    </alternativeName>
    <alternativeName>
        <fullName evidence="10">Phosphate-acyl-ACP acyltransferase</fullName>
    </alternativeName>
</protein>